<protein>
    <recommendedName>
        <fullName evidence="3">F-box associated domain-containing protein</fullName>
    </recommendedName>
</protein>
<keyword evidence="2" id="KW-1185">Reference proteome</keyword>
<dbReference type="Proteomes" id="UP000824120">
    <property type="component" value="Chromosome 1"/>
</dbReference>
<comment type="caution">
    <text evidence="1">The sequence shown here is derived from an EMBL/GenBank/DDBJ whole genome shotgun (WGS) entry which is preliminary data.</text>
</comment>
<dbReference type="AlphaFoldDB" id="A0A9J6B6I6"/>
<dbReference type="OrthoDB" id="1301202at2759"/>
<organism evidence="1 2">
    <name type="scientific">Solanum commersonii</name>
    <name type="common">Commerson's wild potato</name>
    <name type="synonym">Commerson's nightshade</name>
    <dbReference type="NCBI Taxonomy" id="4109"/>
    <lineage>
        <taxon>Eukaryota</taxon>
        <taxon>Viridiplantae</taxon>
        <taxon>Streptophyta</taxon>
        <taxon>Embryophyta</taxon>
        <taxon>Tracheophyta</taxon>
        <taxon>Spermatophyta</taxon>
        <taxon>Magnoliopsida</taxon>
        <taxon>eudicotyledons</taxon>
        <taxon>Gunneridae</taxon>
        <taxon>Pentapetalae</taxon>
        <taxon>asterids</taxon>
        <taxon>lamiids</taxon>
        <taxon>Solanales</taxon>
        <taxon>Solanaceae</taxon>
        <taxon>Solanoideae</taxon>
        <taxon>Solaneae</taxon>
        <taxon>Solanum</taxon>
    </lineage>
</organism>
<sequence length="250" mass="28739">MKTFTHLIVLLKEVRSLSPPCGLQTPLLGLTLGELGNCLYLSDYSNNHCIDIWWMKEYGIAESWTKKRILTDSIQADICGDKFIPILLWKDGEILMQRDFGTQLVSYKPKENKFTKVKVYDGTGATSYTPSFYPLKNVIGECFQVPYAFSKIELGVFGGLIIAHIKRIMDLPMSIFCCTIIFIQRYSLLNFDPLFVDMHHKRSFNFPKIFHSINDDVQLLLEFKDDDSDPLNRDTMLIPRSHLPTPTLSK</sequence>
<proteinExistence type="predicted"/>
<gene>
    <name evidence="1" type="ORF">H5410_004130</name>
</gene>
<name>A0A9J6B6I6_SOLCO</name>
<accession>A0A9J6B6I6</accession>
<evidence type="ECO:0000313" key="1">
    <source>
        <dbReference type="EMBL" id="KAG5632413.1"/>
    </source>
</evidence>
<evidence type="ECO:0008006" key="3">
    <source>
        <dbReference type="Google" id="ProtNLM"/>
    </source>
</evidence>
<dbReference type="EMBL" id="JACXVP010000001">
    <property type="protein sequence ID" value="KAG5632413.1"/>
    <property type="molecule type" value="Genomic_DNA"/>
</dbReference>
<evidence type="ECO:0000313" key="2">
    <source>
        <dbReference type="Proteomes" id="UP000824120"/>
    </source>
</evidence>
<reference evidence="1 2" key="1">
    <citation type="submission" date="2020-09" db="EMBL/GenBank/DDBJ databases">
        <title>De no assembly of potato wild relative species, Solanum commersonii.</title>
        <authorList>
            <person name="Cho K."/>
        </authorList>
    </citation>
    <scope>NUCLEOTIDE SEQUENCE [LARGE SCALE GENOMIC DNA]</scope>
    <source>
        <strain evidence="1">LZ3.2</strain>
        <tissue evidence="1">Leaf</tissue>
    </source>
</reference>